<organism evidence="2 3">
    <name type="scientific">Colletotrichum fioriniae PJ7</name>
    <dbReference type="NCBI Taxonomy" id="1445577"/>
    <lineage>
        <taxon>Eukaryota</taxon>
        <taxon>Fungi</taxon>
        <taxon>Dikarya</taxon>
        <taxon>Ascomycota</taxon>
        <taxon>Pezizomycotina</taxon>
        <taxon>Sordariomycetes</taxon>
        <taxon>Hypocreomycetidae</taxon>
        <taxon>Glomerellales</taxon>
        <taxon>Glomerellaceae</taxon>
        <taxon>Colletotrichum</taxon>
        <taxon>Colletotrichum acutatum species complex</taxon>
    </lineage>
</organism>
<keyword evidence="3" id="KW-1185">Reference proteome</keyword>
<dbReference type="KEGG" id="cfj:CFIO01_07121"/>
<proteinExistence type="predicted"/>
<accession>A0A010SFZ0</accession>
<evidence type="ECO:0000313" key="2">
    <source>
        <dbReference type="EMBL" id="EXF83713.1"/>
    </source>
</evidence>
<evidence type="ECO:0000313" key="3">
    <source>
        <dbReference type="Proteomes" id="UP000020467"/>
    </source>
</evidence>
<dbReference type="Proteomes" id="UP000020467">
    <property type="component" value="Unassembled WGS sequence"/>
</dbReference>
<evidence type="ECO:0000256" key="1">
    <source>
        <dbReference type="SAM" id="MobiDB-lite"/>
    </source>
</evidence>
<feature type="region of interest" description="Disordered" evidence="1">
    <location>
        <begin position="170"/>
        <end position="191"/>
    </location>
</feature>
<sequence length="191" mass="21260">MAELANDNGKKGTHRFQHVCTPTTEIKDIVLVAVQWPLSVASVVPHRKLARDTRKYRSEMSPCHEINSRAKDFMVDERERNVPVLLDRAIAFTLPAQRGITREATPISIGTTTLVPHGKETPAALARTTNKRIPRRCPPILVVASNAYRQRLRIPRVAVAAGAVASPCTPNRGLSSYPLHDHLHTLPHRRP</sequence>
<reference evidence="2 3" key="1">
    <citation type="submission" date="2014-02" db="EMBL/GenBank/DDBJ databases">
        <title>The genome sequence of Colletotrichum fioriniae PJ7.</title>
        <authorList>
            <person name="Baroncelli R."/>
            <person name="Thon M.R."/>
        </authorList>
    </citation>
    <scope>NUCLEOTIDE SEQUENCE [LARGE SCALE GENOMIC DNA]</scope>
    <source>
        <strain evidence="2 3">PJ7</strain>
    </source>
</reference>
<dbReference type="EMBL" id="JARH01000223">
    <property type="protein sequence ID" value="EXF83713.1"/>
    <property type="molecule type" value="Genomic_DNA"/>
</dbReference>
<dbReference type="AlphaFoldDB" id="A0A010SFZ0"/>
<dbReference type="HOGENOM" id="CLU_1421308_0_0_1"/>
<protein>
    <submittedName>
        <fullName evidence="2">Uncharacterized protein</fullName>
    </submittedName>
</protein>
<comment type="caution">
    <text evidence="2">The sequence shown here is derived from an EMBL/GenBank/DDBJ whole genome shotgun (WGS) entry which is preliminary data.</text>
</comment>
<gene>
    <name evidence="2" type="ORF">CFIO01_07121</name>
</gene>
<name>A0A010SFZ0_9PEZI</name>